<evidence type="ECO:0000256" key="1">
    <source>
        <dbReference type="SAM" id="Coils"/>
    </source>
</evidence>
<keyword evidence="1" id="KW-0175">Coiled coil</keyword>
<comment type="caution">
    <text evidence="2">The sequence shown here is derived from an EMBL/GenBank/DDBJ whole genome shotgun (WGS) entry which is preliminary data.</text>
</comment>
<feature type="coiled-coil region" evidence="1">
    <location>
        <begin position="117"/>
        <end position="172"/>
    </location>
</feature>
<proteinExistence type="predicted"/>
<dbReference type="AlphaFoldDB" id="A0A8J8T018"/>
<accession>A0A8J8T018</accession>
<dbReference type="Proteomes" id="UP000785679">
    <property type="component" value="Unassembled WGS sequence"/>
</dbReference>
<evidence type="ECO:0000313" key="2">
    <source>
        <dbReference type="EMBL" id="TNV76578.1"/>
    </source>
</evidence>
<keyword evidence="3" id="KW-1185">Reference proteome</keyword>
<reference evidence="2" key="1">
    <citation type="submission" date="2019-06" db="EMBL/GenBank/DDBJ databases">
        <authorList>
            <person name="Zheng W."/>
        </authorList>
    </citation>
    <scope>NUCLEOTIDE SEQUENCE</scope>
    <source>
        <strain evidence="2">QDHG01</strain>
    </source>
</reference>
<organism evidence="2 3">
    <name type="scientific">Halteria grandinella</name>
    <dbReference type="NCBI Taxonomy" id="5974"/>
    <lineage>
        <taxon>Eukaryota</taxon>
        <taxon>Sar</taxon>
        <taxon>Alveolata</taxon>
        <taxon>Ciliophora</taxon>
        <taxon>Intramacronucleata</taxon>
        <taxon>Spirotrichea</taxon>
        <taxon>Stichotrichia</taxon>
        <taxon>Sporadotrichida</taxon>
        <taxon>Halteriidae</taxon>
        <taxon>Halteria</taxon>
    </lineage>
</organism>
<evidence type="ECO:0000313" key="3">
    <source>
        <dbReference type="Proteomes" id="UP000785679"/>
    </source>
</evidence>
<name>A0A8J8T018_HALGN</name>
<dbReference type="EMBL" id="RRYP01013321">
    <property type="protein sequence ID" value="TNV76578.1"/>
    <property type="molecule type" value="Genomic_DNA"/>
</dbReference>
<sequence length="268" mass="31989">MEQPLDPSLSSQPSNNLQNDLARIIERQDELLATAASISESQNRAMISQNNANPLLQPIGQPDQLMDRLQEEKRDHKRWTRQMELQIVTKMREYDEEFNSREQIEEAEEVQIRYGLRREFKREIDTFNNELERFDLQMKGYFRQQEDYIRRVIQYQLQKAEQERQIKALKERNLKTFGIIIEDAVIFGQKKLIQPIEQPVRPSQPTLPDLSSIMTKYRLDVSFLLKLEQFRIGLRSASIFHSMQRKERMKWHVQSAIQIQQMEKTRAP</sequence>
<gene>
    <name evidence="2" type="ORF">FGO68_gene15991</name>
</gene>
<protein>
    <submittedName>
        <fullName evidence="2">Uncharacterized protein</fullName>
    </submittedName>
</protein>